<sequence length="292" mass="33169">MKRIVLSTSTSCIGHLSARHGIYLVPLHIMVNGKHFLDSKEIDTARLSQMLYDNPHLDVHSTAPTCQEIERIFDELYQSEYQEVLICTAASVLSQAHENFSKVIPKYVGKMNIYLYDTKTININEGALAFEANLMMQEGKSMLDIIKYLNTLRANNTFIMSLSDLSILIQRKRLSAPAGFFANLLNIKPILWIDDDGYVVVKEKVRKFERVMHHMTDIIIEQIANRNAFIYMVDTSIGLHTHEFKRLLANEYGLYNIPVIPISTVALANHGPTGVGLGVYYGNIPRVFQYLS</sequence>
<name>A0A1B8QS82_MORNO</name>
<dbReference type="EMBL" id="LXTW01000003">
    <property type="protein sequence ID" value="OBX87199.1"/>
    <property type="molecule type" value="Genomic_DNA"/>
</dbReference>
<dbReference type="PANTHER" id="PTHR33434:SF2">
    <property type="entry name" value="FATTY ACID-BINDING PROTEIN TM_1468"/>
    <property type="match status" value="1"/>
</dbReference>
<dbReference type="Proteomes" id="UP000594834">
    <property type="component" value="Chromosome"/>
</dbReference>
<gene>
    <name evidence="2" type="ORF">A7456_08665</name>
    <name evidence="3" type="ORF">I6G26_08920</name>
</gene>
<dbReference type="GO" id="GO:0008289">
    <property type="term" value="F:lipid binding"/>
    <property type="evidence" value="ECO:0007669"/>
    <property type="project" value="UniProtKB-KW"/>
</dbReference>
<keyword evidence="5" id="KW-1185">Reference proteome</keyword>
<evidence type="ECO:0000313" key="5">
    <source>
        <dbReference type="Proteomes" id="UP000594834"/>
    </source>
</evidence>
<evidence type="ECO:0000256" key="1">
    <source>
        <dbReference type="ARBA" id="ARBA00023121"/>
    </source>
</evidence>
<dbReference type="PROSITE" id="PS51482">
    <property type="entry name" value="DEGV"/>
    <property type="match status" value="1"/>
</dbReference>
<evidence type="ECO:0000313" key="2">
    <source>
        <dbReference type="EMBL" id="OBX87199.1"/>
    </source>
</evidence>
<dbReference type="SUPFAM" id="SSF82549">
    <property type="entry name" value="DAK1/DegV-like"/>
    <property type="match status" value="1"/>
</dbReference>
<dbReference type="STRING" id="478.A7456_08665"/>
<dbReference type="InterPro" id="IPR050270">
    <property type="entry name" value="DegV_domain_contain"/>
</dbReference>
<dbReference type="RefSeq" id="WP_067007179.1">
    <property type="nucleotide sequence ID" value="NZ_CP065728.1"/>
</dbReference>
<accession>A0A1B8QS82</accession>
<reference evidence="3 5" key="2">
    <citation type="submission" date="2020-12" db="EMBL/GenBank/DDBJ databases">
        <title>FDA dAtabase for Regulatory Grade micrObial Sequences (FDA-ARGOS): Supporting development and validation of Infectious Disease Dx tests.</title>
        <authorList>
            <person name="Sproer C."/>
            <person name="Gronow S."/>
            <person name="Severitt S."/>
            <person name="Schroder I."/>
            <person name="Tallon L."/>
            <person name="Sadzewicz L."/>
            <person name="Zhao X."/>
            <person name="Boylan J."/>
            <person name="Ott S."/>
            <person name="Bowen H."/>
            <person name="Vavikolanu K."/>
            <person name="Mehta A."/>
            <person name="Aluvathingal J."/>
            <person name="Nadendla S."/>
            <person name="Lowell S."/>
            <person name="Myers T."/>
            <person name="Yan Y."/>
            <person name="Sichtig H."/>
        </authorList>
    </citation>
    <scope>NUCLEOTIDE SEQUENCE [LARGE SCALE GENOMIC DNA]</scope>
    <source>
        <strain evidence="3 5">FDAARGOS_869</strain>
    </source>
</reference>
<protein>
    <submittedName>
        <fullName evidence="3">DegV family EDD domain-containing protein</fullName>
    </submittedName>
</protein>
<dbReference type="Proteomes" id="UP000092575">
    <property type="component" value="Unassembled WGS sequence"/>
</dbReference>
<keyword evidence="1" id="KW-0446">Lipid-binding</keyword>
<evidence type="ECO:0000313" key="3">
    <source>
        <dbReference type="EMBL" id="QPT44174.1"/>
    </source>
</evidence>
<dbReference type="InterPro" id="IPR043168">
    <property type="entry name" value="DegV_C"/>
</dbReference>
<dbReference type="InterPro" id="IPR003797">
    <property type="entry name" value="DegV"/>
</dbReference>
<proteinExistence type="predicted"/>
<evidence type="ECO:0000313" key="4">
    <source>
        <dbReference type="Proteomes" id="UP000092575"/>
    </source>
</evidence>
<dbReference type="Gene3D" id="3.40.50.10170">
    <property type="match status" value="1"/>
</dbReference>
<dbReference type="AlphaFoldDB" id="A0A1B8QS82"/>
<dbReference type="Pfam" id="PF02645">
    <property type="entry name" value="DegV"/>
    <property type="match status" value="1"/>
</dbReference>
<dbReference type="EMBL" id="CP065728">
    <property type="protein sequence ID" value="QPT44174.1"/>
    <property type="molecule type" value="Genomic_DNA"/>
</dbReference>
<dbReference type="Gene3D" id="3.30.1180.10">
    <property type="match status" value="1"/>
</dbReference>
<dbReference type="PANTHER" id="PTHR33434">
    <property type="entry name" value="DEGV DOMAIN-CONTAINING PROTEIN DR_1986-RELATED"/>
    <property type="match status" value="1"/>
</dbReference>
<dbReference type="NCBIfam" id="TIGR00762">
    <property type="entry name" value="DegV"/>
    <property type="match status" value="1"/>
</dbReference>
<reference evidence="2 4" key="1">
    <citation type="submission" date="2016-05" db="EMBL/GenBank/DDBJ databases">
        <title>Draft genome sequence of Moraxella nonliquefaciens CCUG 348T.</title>
        <authorList>
            <person name="Salva-Serra F."/>
            <person name="Engstrom-Jakobsson H."/>
            <person name="Thorell K."/>
            <person name="Gonzales-Siles L."/>
            <person name="Karlsson R."/>
            <person name="Boulund F."/>
            <person name="Engstrand L."/>
            <person name="Kristiansson E."/>
            <person name="Moore E."/>
        </authorList>
    </citation>
    <scope>NUCLEOTIDE SEQUENCE [LARGE SCALE GENOMIC DNA]</scope>
    <source>
        <strain evidence="2 4">CCUG 348</strain>
    </source>
</reference>
<organism evidence="2 4">
    <name type="scientific">Moraxella nonliquefaciens</name>
    <dbReference type="NCBI Taxonomy" id="478"/>
    <lineage>
        <taxon>Bacteria</taxon>
        <taxon>Pseudomonadati</taxon>
        <taxon>Pseudomonadota</taxon>
        <taxon>Gammaproteobacteria</taxon>
        <taxon>Moraxellales</taxon>
        <taxon>Moraxellaceae</taxon>
        <taxon>Moraxella</taxon>
    </lineage>
</organism>